<evidence type="ECO:0000256" key="5">
    <source>
        <dbReference type="ARBA" id="ARBA00022827"/>
    </source>
</evidence>
<dbReference type="Pfam" id="PF13450">
    <property type="entry name" value="NAD_binding_8"/>
    <property type="match status" value="1"/>
</dbReference>
<protein>
    <recommendedName>
        <fullName evidence="9">Prenylcysteine lyase domain-containing protein</fullName>
    </recommendedName>
</protein>
<evidence type="ECO:0000256" key="6">
    <source>
        <dbReference type="ARBA" id="ARBA00023002"/>
    </source>
</evidence>
<name>A0A2C5ZAQ9_9HYPO</name>
<comment type="caution">
    <text evidence="10">The sequence shown here is derived from an EMBL/GenBank/DDBJ whole genome shotgun (WGS) entry which is preliminary data.</text>
</comment>
<feature type="chain" id="PRO_5012089848" description="Prenylcysteine lyase domain-containing protein" evidence="8">
    <location>
        <begin position="21"/>
        <end position="544"/>
    </location>
</feature>
<organism evidence="10 11">
    <name type="scientific">Ophiocordyceps australis</name>
    <dbReference type="NCBI Taxonomy" id="1399860"/>
    <lineage>
        <taxon>Eukaryota</taxon>
        <taxon>Fungi</taxon>
        <taxon>Dikarya</taxon>
        <taxon>Ascomycota</taxon>
        <taxon>Pezizomycotina</taxon>
        <taxon>Sordariomycetes</taxon>
        <taxon>Hypocreomycetidae</taxon>
        <taxon>Hypocreales</taxon>
        <taxon>Ophiocordycipitaceae</taxon>
        <taxon>Ophiocordyceps</taxon>
    </lineage>
</organism>
<dbReference type="Proteomes" id="UP000224854">
    <property type="component" value="Unassembled WGS sequence"/>
</dbReference>
<evidence type="ECO:0000313" key="10">
    <source>
        <dbReference type="EMBL" id="PHH78955.1"/>
    </source>
</evidence>
<accession>A0A2C5ZAQ9</accession>
<feature type="domain" description="Prenylcysteine lyase" evidence="9">
    <location>
        <begin position="137"/>
        <end position="506"/>
    </location>
</feature>
<dbReference type="PANTHER" id="PTHR15944:SF0">
    <property type="entry name" value="PRENYLCYSTEINE LYASE DOMAIN-CONTAINING PROTEIN"/>
    <property type="match status" value="1"/>
</dbReference>
<keyword evidence="3" id="KW-0285">Flavoprotein</keyword>
<evidence type="ECO:0000256" key="8">
    <source>
        <dbReference type="SAM" id="SignalP"/>
    </source>
</evidence>
<dbReference type="EMBL" id="NJEU01000203">
    <property type="protein sequence ID" value="PHH78955.1"/>
    <property type="molecule type" value="Genomic_DNA"/>
</dbReference>
<dbReference type="PANTHER" id="PTHR15944">
    <property type="entry name" value="FARNESYLCYSTEINE LYASE"/>
    <property type="match status" value="1"/>
</dbReference>
<dbReference type="GO" id="GO:0001735">
    <property type="term" value="F:prenylcysteine oxidase activity"/>
    <property type="evidence" value="ECO:0007669"/>
    <property type="project" value="InterPro"/>
</dbReference>
<comment type="cofactor">
    <cofactor evidence="1">
        <name>FAD</name>
        <dbReference type="ChEBI" id="CHEBI:57692"/>
    </cofactor>
</comment>
<evidence type="ECO:0000256" key="1">
    <source>
        <dbReference type="ARBA" id="ARBA00001974"/>
    </source>
</evidence>
<dbReference type="GO" id="GO:0030327">
    <property type="term" value="P:prenylated protein catabolic process"/>
    <property type="evidence" value="ECO:0007669"/>
    <property type="project" value="TreeGrafter"/>
</dbReference>
<dbReference type="GO" id="GO:0030328">
    <property type="term" value="P:prenylcysteine catabolic process"/>
    <property type="evidence" value="ECO:0007669"/>
    <property type="project" value="InterPro"/>
</dbReference>
<dbReference type="InterPro" id="IPR036188">
    <property type="entry name" value="FAD/NAD-bd_sf"/>
</dbReference>
<comment type="similarity">
    <text evidence="2">Belongs to the prenylcysteine oxidase family.</text>
</comment>
<keyword evidence="11" id="KW-1185">Reference proteome</keyword>
<dbReference type="Pfam" id="PF07156">
    <property type="entry name" value="Prenylcys_lyase"/>
    <property type="match status" value="1"/>
</dbReference>
<dbReference type="SUPFAM" id="SSF51905">
    <property type="entry name" value="FAD/NAD(P)-binding domain"/>
    <property type="match status" value="1"/>
</dbReference>
<dbReference type="OrthoDB" id="437369at2759"/>
<evidence type="ECO:0000256" key="3">
    <source>
        <dbReference type="ARBA" id="ARBA00022630"/>
    </source>
</evidence>
<feature type="signal peptide" evidence="8">
    <location>
        <begin position="1"/>
        <end position="20"/>
    </location>
</feature>
<sequence length="544" mass="59237">MRLSRLLLPTLALLVSGATANNGVKNVAIIGAGAAGSSTAYHLQKYAANSDLAINVTLFEKTNHIGGRTLTVQPYGDARQPAIELGASIFVEINHILYNASRDFGLDLGDMAVLAPGDVTVIWDGDSVVFSTATGTAKWWDAVRLWWHYGLAPVRTVRLVRAVIESFLEIYKAPAFPFKSLTETVQQLGLDGITGVTAQQFLADKKINDGFANDIVQCATRVNYASNLAYIHGLESMVSMSTDGAVSVRGGNWKIFDEMVRRSNATVHRNTAVASLSSTDGKLLLTTSKQADANSSPPMSLDQYPTAFDAVVIASPWQFSNITAAEGLLSEPIESVPYTKLHVTLFATHLKICAAFVNLDSTYKVPSNVYTTLGKSEKARPGADGVGRAGFYSISTLRTVTNPKTHLAEHIYKVFSAKPITPGFLSDVFCQEISSTQAHQGPISWYYAHYFYSYPQGLPRVTFQDPIVGQGIYYTSGIESFISTMETSALMGMNVARLIADDFAAQPCVLEKHAKWTSSFYWLNDVWQLAWPGKLYDGGFGKRG</sequence>
<keyword evidence="4 8" id="KW-0732">Signal</keyword>
<reference evidence="10 11" key="1">
    <citation type="submission" date="2017-06" db="EMBL/GenBank/DDBJ databases">
        <title>Ant-infecting Ophiocordyceps genomes reveal a high diversity of potential behavioral manipulation genes and a possible major role for enterotoxins.</title>
        <authorList>
            <person name="De Bekker C."/>
            <person name="Evans H.C."/>
            <person name="Brachmann A."/>
            <person name="Hughes D.P."/>
        </authorList>
    </citation>
    <scope>NUCLEOTIDE SEQUENCE [LARGE SCALE GENOMIC DNA]</scope>
    <source>
        <strain evidence="10 11">1348a</strain>
    </source>
</reference>
<evidence type="ECO:0000313" key="11">
    <source>
        <dbReference type="Proteomes" id="UP000224854"/>
    </source>
</evidence>
<keyword evidence="7" id="KW-0325">Glycoprotein</keyword>
<evidence type="ECO:0000256" key="4">
    <source>
        <dbReference type="ARBA" id="ARBA00022729"/>
    </source>
</evidence>
<dbReference type="InterPro" id="IPR010795">
    <property type="entry name" value="Prenylcys_lyase"/>
</dbReference>
<keyword evidence="5" id="KW-0274">FAD</keyword>
<dbReference type="PIRSF" id="PIRSF036292">
    <property type="entry name" value="Prenylcysteine_oxidase"/>
    <property type="match status" value="1"/>
</dbReference>
<evidence type="ECO:0000259" key="9">
    <source>
        <dbReference type="Pfam" id="PF07156"/>
    </source>
</evidence>
<proteinExistence type="inferred from homology"/>
<evidence type="ECO:0000256" key="2">
    <source>
        <dbReference type="ARBA" id="ARBA00009967"/>
    </source>
</evidence>
<evidence type="ECO:0000256" key="7">
    <source>
        <dbReference type="ARBA" id="ARBA00023180"/>
    </source>
</evidence>
<dbReference type="Gene3D" id="3.50.50.60">
    <property type="entry name" value="FAD/NAD(P)-binding domain"/>
    <property type="match status" value="1"/>
</dbReference>
<gene>
    <name evidence="10" type="ORF">CDD82_2738</name>
</gene>
<dbReference type="AlphaFoldDB" id="A0A2C5ZAQ9"/>
<dbReference type="InterPro" id="IPR017046">
    <property type="entry name" value="Prenylcysteine_Oxase1"/>
</dbReference>
<keyword evidence="6" id="KW-0560">Oxidoreductase</keyword>